<keyword evidence="3" id="KW-1185">Reference proteome</keyword>
<gene>
    <name evidence="2" type="ORF">OM960_21155</name>
</gene>
<dbReference type="PANTHER" id="PTHR36302">
    <property type="entry name" value="BLR7088 PROTEIN"/>
    <property type="match status" value="1"/>
</dbReference>
<dbReference type="RefSeq" id="WP_264773373.1">
    <property type="nucleotide sequence ID" value="NZ_JAPDOG010000030.1"/>
</dbReference>
<dbReference type="Pfam" id="PF04314">
    <property type="entry name" value="PCuAC"/>
    <property type="match status" value="1"/>
</dbReference>
<dbReference type="PANTHER" id="PTHR36302:SF1">
    <property type="entry name" value="COPPER CHAPERONE PCU(A)C"/>
    <property type="match status" value="1"/>
</dbReference>
<proteinExistence type="predicted"/>
<dbReference type="InterPro" id="IPR058248">
    <property type="entry name" value="Lxx211020-like"/>
</dbReference>
<keyword evidence="1" id="KW-0732">Signal</keyword>
<dbReference type="InterPro" id="IPR036182">
    <property type="entry name" value="PCuAC_sf"/>
</dbReference>
<reference evidence="2 3" key="1">
    <citation type="submission" date="2022-10" db="EMBL/GenBank/DDBJ databases">
        <title>Defluviimonas sp. CAU 1641 isolated from mud.</title>
        <authorList>
            <person name="Kim W."/>
        </authorList>
    </citation>
    <scope>NUCLEOTIDE SEQUENCE [LARGE SCALE GENOMIC DNA]</scope>
    <source>
        <strain evidence="2 3">CAU 1641</strain>
    </source>
</reference>
<dbReference type="SUPFAM" id="SSF110087">
    <property type="entry name" value="DR1885-like metal-binding protein"/>
    <property type="match status" value="1"/>
</dbReference>
<dbReference type="Gene3D" id="2.60.40.1890">
    <property type="entry name" value="PCu(A)C copper chaperone"/>
    <property type="match status" value="1"/>
</dbReference>
<evidence type="ECO:0000256" key="1">
    <source>
        <dbReference type="SAM" id="SignalP"/>
    </source>
</evidence>
<sequence>MTFLKSALTAAAVAFALPAAAADTIVVSDAYARFMPGAMAGAAFMVIENQGDSDDRLIGVASGIAAKTELHTHTIGADGAMQMHPIEGGIALPAGASHALERGGDHLMFMGLESRPAEGETVAVTLTFEKAGEVAVEIPVDSAR</sequence>
<evidence type="ECO:0000313" key="3">
    <source>
        <dbReference type="Proteomes" id="UP001207582"/>
    </source>
</evidence>
<evidence type="ECO:0000313" key="2">
    <source>
        <dbReference type="EMBL" id="MCW3784048.1"/>
    </source>
</evidence>
<dbReference type="Proteomes" id="UP001207582">
    <property type="component" value="Unassembled WGS sequence"/>
</dbReference>
<feature type="signal peptide" evidence="1">
    <location>
        <begin position="1"/>
        <end position="21"/>
    </location>
</feature>
<accession>A0ABT3J8P7</accession>
<organism evidence="2 3">
    <name type="scientific">Defluviimonas salinarum</name>
    <dbReference type="NCBI Taxonomy" id="2992147"/>
    <lineage>
        <taxon>Bacteria</taxon>
        <taxon>Pseudomonadati</taxon>
        <taxon>Pseudomonadota</taxon>
        <taxon>Alphaproteobacteria</taxon>
        <taxon>Rhodobacterales</taxon>
        <taxon>Paracoccaceae</taxon>
        <taxon>Albidovulum</taxon>
    </lineage>
</organism>
<protein>
    <submittedName>
        <fullName evidence="2">Copper chaperone PCu(A)C</fullName>
    </submittedName>
</protein>
<feature type="chain" id="PRO_5046547147" evidence="1">
    <location>
        <begin position="22"/>
        <end position="144"/>
    </location>
</feature>
<dbReference type="InterPro" id="IPR007410">
    <property type="entry name" value="LpqE-like"/>
</dbReference>
<name>A0ABT3J8P7_9RHOB</name>
<dbReference type="EMBL" id="JAPDOG010000030">
    <property type="protein sequence ID" value="MCW3784048.1"/>
    <property type="molecule type" value="Genomic_DNA"/>
</dbReference>
<comment type="caution">
    <text evidence="2">The sequence shown here is derived from an EMBL/GenBank/DDBJ whole genome shotgun (WGS) entry which is preliminary data.</text>
</comment>